<dbReference type="RefSeq" id="WP_195514998.1">
    <property type="nucleotide sequence ID" value="NZ_JACJLL010000182.1"/>
</dbReference>
<evidence type="ECO:0000313" key="3">
    <source>
        <dbReference type="Proteomes" id="UP000767334"/>
    </source>
</evidence>
<keyword evidence="1" id="KW-1133">Transmembrane helix</keyword>
<keyword evidence="3" id="KW-1185">Reference proteome</keyword>
<dbReference type="Proteomes" id="UP000767334">
    <property type="component" value="Unassembled WGS sequence"/>
</dbReference>
<proteinExistence type="predicted"/>
<accession>A0ABS2FJT5</accession>
<feature type="transmembrane region" description="Helical" evidence="1">
    <location>
        <begin position="6"/>
        <end position="24"/>
    </location>
</feature>
<evidence type="ECO:0000256" key="1">
    <source>
        <dbReference type="SAM" id="Phobius"/>
    </source>
</evidence>
<gene>
    <name evidence="2" type="ORF">H6A19_16155</name>
</gene>
<dbReference type="EMBL" id="JACJLL010000182">
    <property type="protein sequence ID" value="MBM6820850.1"/>
    <property type="molecule type" value="Genomic_DNA"/>
</dbReference>
<keyword evidence="1" id="KW-0472">Membrane</keyword>
<organism evidence="2 3">
    <name type="scientific">Clostridium saudiense</name>
    <dbReference type="NCBI Taxonomy" id="1414720"/>
    <lineage>
        <taxon>Bacteria</taxon>
        <taxon>Bacillati</taxon>
        <taxon>Bacillota</taxon>
        <taxon>Clostridia</taxon>
        <taxon>Eubacteriales</taxon>
        <taxon>Clostridiaceae</taxon>
        <taxon>Clostridium</taxon>
    </lineage>
</organism>
<evidence type="ECO:0000313" key="2">
    <source>
        <dbReference type="EMBL" id="MBM6820850.1"/>
    </source>
</evidence>
<feature type="transmembrane region" description="Helical" evidence="1">
    <location>
        <begin position="31"/>
        <end position="50"/>
    </location>
</feature>
<keyword evidence="1" id="KW-0812">Transmembrane</keyword>
<sequence length="54" mass="6017">MRKYKISAFIGIIIMGISSFMACVSDVSSIIMIGNIGLVLSILIMSYGFYHWQP</sequence>
<name>A0ABS2FJT5_9CLOT</name>
<reference evidence="2 3" key="1">
    <citation type="journal article" date="2021" name="Sci. Rep.">
        <title>The distribution of antibiotic resistance genes in chicken gut microbiota commensals.</title>
        <authorList>
            <person name="Juricova H."/>
            <person name="Matiasovicova J."/>
            <person name="Kubasova T."/>
            <person name="Cejkova D."/>
            <person name="Rychlik I."/>
        </authorList>
    </citation>
    <scope>NUCLEOTIDE SEQUENCE [LARGE SCALE GENOMIC DNA]</scope>
    <source>
        <strain evidence="2 3">An435</strain>
    </source>
</reference>
<dbReference type="PROSITE" id="PS51257">
    <property type="entry name" value="PROKAR_LIPOPROTEIN"/>
    <property type="match status" value="1"/>
</dbReference>
<evidence type="ECO:0008006" key="4">
    <source>
        <dbReference type="Google" id="ProtNLM"/>
    </source>
</evidence>
<protein>
    <recommendedName>
        <fullName evidence="4">Lipoprotein</fullName>
    </recommendedName>
</protein>
<comment type="caution">
    <text evidence="2">The sequence shown here is derived from an EMBL/GenBank/DDBJ whole genome shotgun (WGS) entry which is preliminary data.</text>
</comment>